<proteinExistence type="predicted"/>
<protein>
    <submittedName>
        <fullName evidence="2">Uncharacterized protein</fullName>
    </submittedName>
</protein>
<organism evidence="2 3">
    <name type="scientific">Synaphobranchus kaupii</name>
    <name type="common">Kaup's arrowtooth eel</name>
    <dbReference type="NCBI Taxonomy" id="118154"/>
    <lineage>
        <taxon>Eukaryota</taxon>
        <taxon>Metazoa</taxon>
        <taxon>Chordata</taxon>
        <taxon>Craniata</taxon>
        <taxon>Vertebrata</taxon>
        <taxon>Euteleostomi</taxon>
        <taxon>Actinopterygii</taxon>
        <taxon>Neopterygii</taxon>
        <taxon>Teleostei</taxon>
        <taxon>Anguilliformes</taxon>
        <taxon>Synaphobranchidae</taxon>
        <taxon>Synaphobranchus</taxon>
    </lineage>
</organism>
<keyword evidence="3" id="KW-1185">Reference proteome</keyword>
<evidence type="ECO:0000313" key="2">
    <source>
        <dbReference type="EMBL" id="KAJ8352077.1"/>
    </source>
</evidence>
<comment type="caution">
    <text evidence="2">The sequence shown here is derived from an EMBL/GenBank/DDBJ whole genome shotgun (WGS) entry which is preliminary data.</text>
</comment>
<name>A0A9Q1ITD4_SYNKA</name>
<dbReference type="AlphaFoldDB" id="A0A9Q1ITD4"/>
<feature type="compositionally biased region" description="Polar residues" evidence="1">
    <location>
        <begin position="98"/>
        <end position="111"/>
    </location>
</feature>
<dbReference type="Proteomes" id="UP001152622">
    <property type="component" value="Chromosome 8"/>
</dbReference>
<gene>
    <name evidence="2" type="ORF">SKAU_G00235530</name>
</gene>
<evidence type="ECO:0000313" key="3">
    <source>
        <dbReference type="Proteomes" id="UP001152622"/>
    </source>
</evidence>
<sequence length="180" mass="19305">MSVTQLQAVREMVPKPGLGLCCENSHPLTSSRALKARVSELPVHERPPPRDAMRPQPGPGQPDGQQARAIHHVPVFAGTSCGGRTPRPHPATTKRLVQGSQAPHRSHTGVQPVSPYGPGNHSSPARTLTRCKRWLPLFPSEHLLCSVFECGSLSCASVGCGEGFHSVSIRCVRVYVCRGG</sequence>
<reference evidence="2" key="1">
    <citation type="journal article" date="2023" name="Science">
        <title>Genome structures resolve the early diversification of teleost fishes.</title>
        <authorList>
            <person name="Parey E."/>
            <person name="Louis A."/>
            <person name="Montfort J."/>
            <person name="Bouchez O."/>
            <person name="Roques C."/>
            <person name="Iampietro C."/>
            <person name="Lluch J."/>
            <person name="Castinel A."/>
            <person name="Donnadieu C."/>
            <person name="Desvignes T."/>
            <person name="Floi Bucao C."/>
            <person name="Jouanno E."/>
            <person name="Wen M."/>
            <person name="Mejri S."/>
            <person name="Dirks R."/>
            <person name="Jansen H."/>
            <person name="Henkel C."/>
            <person name="Chen W.J."/>
            <person name="Zahm M."/>
            <person name="Cabau C."/>
            <person name="Klopp C."/>
            <person name="Thompson A.W."/>
            <person name="Robinson-Rechavi M."/>
            <person name="Braasch I."/>
            <person name="Lecointre G."/>
            <person name="Bobe J."/>
            <person name="Postlethwait J.H."/>
            <person name="Berthelot C."/>
            <person name="Roest Crollius H."/>
            <person name="Guiguen Y."/>
        </authorList>
    </citation>
    <scope>NUCLEOTIDE SEQUENCE</scope>
    <source>
        <strain evidence="2">WJC10195</strain>
    </source>
</reference>
<feature type="region of interest" description="Disordered" evidence="1">
    <location>
        <begin position="39"/>
        <end position="66"/>
    </location>
</feature>
<feature type="region of interest" description="Disordered" evidence="1">
    <location>
        <begin position="81"/>
        <end position="125"/>
    </location>
</feature>
<dbReference type="EMBL" id="JAINUF010000008">
    <property type="protein sequence ID" value="KAJ8352077.1"/>
    <property type="molecule type" value="Genomic_DNA"/>
</dbReference>
<accession>A0A9Q1ITD4</accession>
<evidence type="ECO:0000256" key="1">
    <source>
        <dbReference type="SAM" id="MobiDB-lite"/>
    </source>
</evidence>
<feature type="compositionally biased region" description="Basic and acidic residues" evidence="1">
    <location>
        <begin position="42"/>
        <end position="53"/>
    </location>
</feature>